<proteinExistence type="predicted"/>
<dbReference type="EMBL" id="CP150496">
    <property type="protein sequence ID" value="WYW56454.1"/>
    <property type="molecule type" value="Genomic_DNA"/>
</dbReference>
<gene>
    <name evidence="1" type="ORF">WG950_04135</name>
</gene>
<sequence>MMKKITVLLFVLYVSNIFSQTGIIKYTTKVVDNKSNVSERIKRMIIEANRTKYTLIYNLEKSYFQKDKNIPIYPLEAKLASVLVRSNKNSHQLNN</sequence>
<keyword evidence="2" id="KW-1185">Reference proteome</keyword>
<evidence type="ECO:0000313" key="1">
    <source>
        <dbReference type="EMBL" id="WYW56454.1"/>
    </source>
</evidence>
<evidence type="ECO:0008006" key="3">
    <source>
        <dbReference type="Google" id="ProtNLM"/>
    </source>
</evidence>
<dbReference type="RefSeq" id="WP_340934281.1">
    <property type="nucleotide sequence ID" value="NZ_CP150496.1"/>
</dbReference>
<name>A0ABZ2TVD7_9FLAO</name>
<evidence type="ECO:0000313" key="2">
    <source>
        <dbReference type="Proteomes" id="UP001491088"/>
    </source>
</evidence>
<organism evidence="1 2">
    <name type="scientific">Polaribacter marinaquae</name>
    <dbReference type="NCBI Taxonomy" id="1642819"/>
    <lineage>
        <taxon>Bacteria</taxon>
        <taxon>Pseudomonadati</taxon>
        <taxon>Bacteroidota</taxon>
        <taxon>Flavobacteriia</taxon>
        <taxon>Flavobacteriales</taxon>
        <taxon>Flavobacteriaceae</taxon>
    </lineage>
</organism>
<protein>
    <recommendedName>
        <fullName evidence="3">GLPGLI family protein</fullName>
    </recommendedName>
</protein>
<dbReference type="Proteomes" id="UP001491088">
    <property type="component" value="Chromosome"/>
</dbReference>
<reference evidence="1 2" key="1">
    <citation type="submission" date="2024-03" db="EMBL/GenBank/DDBJ databases">
        <authorList>
            <person name="Cao K."/>
        </authorList>
    </citation>
    <scope>NUCLEOTIDE SEQUENCE [LARGE SCALE GENOMIC DNA]</scope>
    <source>
        <strain evidence="1 2">MCCC 1K00696</strain>
    </source>
</reference>
<accession>A0ABZ2TVD7</accession>